<evidence type="ECO:0000313" key="1">
    <source>
        <dbReference type="EMBL" id="KAH0550075.1"/>
    </source>
</evidence>
<dbReference type="EMBL" id="JAHXZJ010001864">
    <property type="protein sequence ID" value="KAH0550075.1"/>
    <property type="molecule type" value="Genomic_DNA"/>
</dbReference>
<reference evidence="1 2" key="1">
    <citation type="journal article" date="2021" name="J. Hered.">
        <title>A chromosome-level genome assembly of the parasitoid wasp, Cotesia glomerata (Hymenoptera: Braconidae).</title>
        <authorList>
            <person name="Pinto B.J."/>
            <person name="Weis J.J."/>
            <person name="Gamble T."/>
            <person name="Ode P.J."/>
            <person name="Paul R."/>
            <person name="Zaspel J.M."/>
        </authorList>
    </citation>
    <scope>NUCLEOTIDE SEQUENCE [LARGE SCALE GENOMIC DNA]</scope>
    <source>
        <strain evidence="1">CgM1</strain>
    </source>
</reference>
<gene>
    <name evidence="1" type="ORF">KQX54_017298</name>
</gene>
<name>A0AAV7ICP9_COTGL</name>
<accession>A0AAV7ICP9</accession>
<comment type="caution">
    <text evidence="1">The sequence shown here is derived from an EMBL/GenBank/DDBJ whole genome shotgun (WGS) entry which is preliminary data.</text>
</comment>
<sequence>MTMSTSMCGYYTNKLGTFAVISFDLLTFHWIYPAGITLPMQALSITGLLWSILGFFKSGSQWLLHCTTQIQGNDHLDDDDDEKESLIADADTRIYYNEFKLNIFSCNFHINLCCADRFINSRAEEKVDFYDKHFPEMSDANEMTEDRNGVGIGLRQEVAFVRNNLVEYEYLHRDLSGEGRIDCKILLEGISNTAVSFNAVVYL</sequence>
<organism evidence="1 2">
    <name type="scientific">Cotesia glomerata</name>
    <name type="common">Lepidopteran parasitic wasp</name>
    <name type="synonym">Apanteles glomeratus</name>
    <dbReference type="NCBI Taxonomy" id="32391"/>
    <lineage>
        <taxon>Eukaryota</taxon>
        <taxon>Metazoa</taxon>
        <taxon>Ecdysozoa</taxon>
        <taxon>Arthropoda</taxon>
        <taxon>Hexapoda</taxon>
        <taxon>Insecta</taxon>
        <taxon>Pterygota</taxon>
        <taxon>Neoptera</taxon>
        <taxon>Endopterygota</taxon>
        <taxon>Hymenoptera</taxon>
        <taxon>Apocrita</taxon>
        <taxon>Ichneumonoidea</taxon>
        <taxon>Braconidae</taxon>
        <taxon>Microgastrinae</taxon>
        <taxon>Cotesia</taxon>
    </lineage>
</organism>
<dbReference type="AlphaFoldDB" id="A0AAV7ICP9"/>
<evidence type="ECO:0000313" key="2">
    <source>
        <dbReference type="Proteomes" id="UP000826195"/>
    </source>
</evidence>
<protein>
    <submittedName>
        <fullName evidence="1">Uncharacterized protein</fullName>
    </submittedName>
</protein>
<proteinExistence type="predicted"/>
<keyword evidence="2" id="KW-1185">Reference proteome</keyword>
<dbReference type="Proteomes" id="UP000826195">
    <property type="component" value="Unassembled WGS sequence"/>
</dbReference>